<organism evidence="1 2">
    <name type="scientific">Microbacterium enclense</name>
    <dbReference type="NCBI Taxonomy" id="993073"/>
    <lineage>
        <taxon>Bacteria</taxon>
        <taxon>Bacillati</taxon>
        <taxon>Actinomycetota</taxon>
        <taxon>Actinomycetes</taxon>
        <taxon>Micrococcales</taxon>
        <taxon>Microbacteriaceae</taxon>
        <taxon>Microbacterium</taxon>
    </lineage>
</organism>
<dbReference type="Proteomes" id="UP000183203">
    <property type="component" value="Unassembled WGS sequence"/>
</dbReference>
<dbReference type="AlphaFoldDB" id="A0A1G6ICR0"/>
<sequence>MTKDQQVRKVVAGLALGVLANGVGGVTSGKTALEFAFHHAWDQWGWASRFPAIGGHDPGNMFWIGMGRSASRQGGYGAWESGRMVVPYVKITSWTVDEALEAHAESDTDGVPTEAWVELGRLFVEYFEPQEVDHS</sequence>
<accession>A0A1G6ICR0</accession>
<dbReference type="EMBL" id="FMYG01000003">
    <property type="protein sequence ID" value="SDC04190.1"/>
    <property type="molecule type" value="Genomic_DNA"/>
</dbReference>
<gene>
    <name evidence="1" type="ORF">SAMN05216418_1470</name>
</gene>
<name>A0A1G6ICR0_9MICO</name>
<evidence type="ECO:0000313" key="2">
    <source>
        <dbReference type="Proteomes" id="UP000183203"/>
    </source>
</evidence>
<reference evidence="1 2" key="1">
    <citation type="submission" date="2016-09" db="EMBL/GenBank/DDBJ databases">
        <authorList>
            <person name="Capua I."/>
            <person name="De Benedictis P."/>
            <person name="Joannis T."/>
            <person name="Lombin L.H."/>
            <person name="Cattoli G."/>
        </authorList>
    </citation>
    <scope>NUCLEOTIDE SEQUENCE [LARGE SCALE GENOMIC DNA]</scope>
    <source>
        <strain evidence="1 2">NIO-1002</strain>
    </source>
</reference>
<evidence type="ECO:0000313" key="1">
    <source>
        <dbReference type="EMBL" id="SDC04190.1"/>
    </source>
</evidence>
<proteinExistence type="predicted"/>
<protein>
    <submittedName>
        <fullName evidence="1">Uncharacterized protein</fullName>
    </submittedName>
</protein>